<comment type="function">
    <text evidence="9">Channel that opens in response to stretch forces in the membrane lipid bilayer. May participate in the regulation of osmotic pressure changes within the cell.</text>
</comment>
<evidence type="ECO:0000256" key="6">
    <source>
        <dbReference type="ARBA" id="ARBA00023065"/>
    </source>
</evidence>
<dbReference type="InterPro" id="IPR036019">
    <property type="entry name" value="MscL_channel"/>
</dbReference>
<keyword evidence="5 9" id="KW-1133">Transmembrane helix</keyword>
<accession>A0AAF0BSM2</accession>
<evidence type="ECO:0000313" key="11">
    <source>
        <dbReference type="Proteomes" id="UP001216390"/>
    </source>
</evidence>
<evidence type="ECO:0000256" key="9">
    <source>
        <dbReference type="HAMAP-Rule" id="MF_00115"/>
    </source>
</evidence>
<dbReference type="GO" id="GO:0005886">
    <property type="term" value="C:plasma membrane"/>
    <property type="evidence" value="ECO:0007669"/>
    <property type="project" value="UniProtKB-SubCell"/>
</dbReference>
<comment type="subcellular location">
    <subcellularLocation>
        <location evidence="9">Cell membrane</location>
        <topology evidence="9">Multi-pass membrane protein</topology>
    </subcellularLocation>
    <subcellularLocation>
        <location evidence="1">Membrane</location>
        <topology evidence="1">Multi-pass membrane protein</topology>
    </subcellularLocation>
</comment>
<evidence type="ECO:0000256" key="7">
    <source>
        <dbReference type="ARBA" id="ARBA00023136"/>
    </source>
</evidence>
<comment type="similarity">
    <text evidence="9">Belongs to the MscL family.</text>
</comment>
<dbReference type="EMBL" id="CP116942">
    <property type="protein sequence ID" value="WCO68541.1"/>
    <property type="molecule type" value="Genomic_DNA"/>
</dbReference>
<keyword evidence="7 9" id="KW-0472">Membrane</keyword>
<dbReference type="KEGG" id="ima:PO878_07345"/>
<feature type="transmembrane region" description="Helical" evidence="9">
    <location>
        <begin position="12"/>
        <end position="31"/>
    </location>
</feature>
<keyword evidence="11" id="KW-1185">Reference proteome</keyword>
<keyword evidence="3 9" id="KW-1003">Cell membrane</keyword>
<keyword evidence="6 9" id="KW-0406">Ion transport</keyword>
<evidence type="ECO:0000256" key="1">
    <source>
        <dbReference type="ARBA" id="ARBA00004141"/>
    </source>
</evidence>
<dbReference type="PANTHER" id="PTHR30266:SF2">
    <property type="entry name" value="LARGE-CONDUCTANCE MECHANOSENSITIVE CHANNEL"/>
    <property type="match status" value="1"/>
</dbReference>
<evidence type="ECO:0000256" key="5">
    <source>
        <dbReference type="ARBA" id="ARBA00022989"/>
    </source>
</evidence>
<comment type="subunit">
    <text evidence="9">Homopentamer.</text>
</comment>
<dbReference type="Gene3D" id="1.10.1200.120">
    <property type="entry name" value="Large-conductance mechanosensitive channel, MscL, domain 1"/>
    <property type="match status" value="1"/>
</dbReference>
<evidence type="ECO:0000256" key="4">
    <source>
        <dbReference type="ARBA" id="ARBA00022692"/>
    </source>
</evidence>
<dbReference type="RefSeq" id="WP_272738057.1">
    <property type="nucleotide sequence ID" value="NZ_CP116942.1"/>
</dbReference>
<dbReference type="NCBIfam" id="TIGR00220">
    <property type="entry name" value="mscL"/>
    <property type="match status" value="1"/>
</dbReference>
<dbReference type="SUPFAM" id="SSF81330">
    <property type="entry name" value="Gated mechanosensitive channel"/>
    <property type="match status" value="1"/>
</dbReference>
<evidence type="ECO:0000256" key="2">
    <source>
        <dbReference type="ARBA" id="ARBA00022448"/>
    </source>
</evidence>
<dbReference type="Pfam" id="PF01741">
    <property type="entry name" value="MscL"/>
    <property type="match status" value="1"/>
</dbReference>
<proteinExistence type="inferred from homology"/>
<reference evidence="10" key="1">
    <citation type="submission" date="2023-01" db="EMBL/GenBank/DDBJ databases">
        <title>The diversity of Class Acidimicrobiia in South China Sea sediment environments and the proposal of Iamia marina sp. nov., a novel species of the genus Iamia.</title>
        <authorList>
            <person name="He Y."/>
            <person name="Tian X."/>
        </authorList>
    </citation>
    <scope>NUCLEOTIDE SEQUENCE</scope>
    <source>
        <strain evidence="10">DSM 19957</strain>
    </source>
</reference>
<evidence type="ECO:0000256" key="8">
    <source>
        <dbReference type="ARBA" id="ARBA00023303"/>
    </source>
</evidence>
<keyword evidence="4 9" id="KW-0812">Transmembrane</keyword>
<dbReference type="AlphaFoldDB" id="A0AAF0BSM2"/>
<keyword evidence="8 9" id="KW-0407">Ion channel</keyword>
<sequence>MLKEFKDFLMKGNLLEIAVGLILALAFKAVVDSLVADILTPIVAAVFGQPDFSSLVLDIGDGKITYGVFLNAVISFVIIGFVLFLVVKAYNQMVGMARRKGETEETEEDSAEVILLREIRDQLASRP</sequence>
<organism evidence="10 11">
    <name type="scientific">Iamia majanohamensis</name>
    <dbReference type="NCBI Taxonomy" id="467976"/>
    <lineage>
        <taxon>Bacteria</taxon>
        <taxon>Bacillati</taxon>
        <taxon>Actinomycetota</taxon>
        <taxon>Acidimicrobiia</taxon>
        <taxon>Acidimicrobiales</taxon>
        <taxon>Iamiaceae</taxon>
        <taxon>Iamia</taxon>
    </lineage>
</organism>
<gene>
    <name evidence="9 10" type="primary">mscL</name>
    <name evidence="10" type="ORF">PO878_07345</name>
</gene>
<feature type="transmembrane region" description="Helical" evidence="9">
    <location>
        <begin position="64"/>
        <end position="90"/>
    </location>
</feature>
<dbReference type="InterPro" id="IPR037673">
    <property type="entry name" value="MSC/AndL"/>
</dbReference>
<dbReference type="PANTHER" id="PTHR30266">
    <property type="entry name" value="MECHANOSENSITIVE CHANNEL MSCL"/>
    <property type="match status" value="1"/>
</dbReference>
<protein>
    <recommendedName>
        <fullName evidence="9">Large-conductance mechanosensitive channel</fullName>
    </recommendedName>
</protein>
<keyword evidence="2 9" id="KW-0813">Transport</keyword>
<dbReference type="InterPro" id="IPR001185">
    <property type="entry name" value="MS_channel"/>
</dbReference>
<name>A0AAF0BSM2_9ACTN</name>
<dbReference type="PRINTS" id="PR01264">
    <property type="entry name" value="MECHCHANNEL"/>
</dbReference>
<dbReference type="HAMAP" id="MF_00115">
    <property type="entry name" value="MscL"/>
    <property type="match status" value="1"/>
</dbReference>
<dbReference type="Proteomes" id="UP001216390">
    <property type="component" value="Chromosome"/>
</dbReference>
<evidence type="ECO:0000256" key="3">
    <source>
        <dbReference type="ARBA" id="ARBA00022475"/>
    </source>
</evidence>
<dbReference type="GO" id="GO:0008381">
    <property type="term" value="F:mechanosensitive monoatomic ion channel activity"/>
    <property type="evidence" value="ECO:0007669"/>
    <property type="project" value="UniProtKB-UniRule"/>
</dbReference>
<evidence type="ECO:0000313" key="10">
    <source>
        <dbReference type="EMBL" id="WCO68541.1"/>
    </source>
</evidence>